<name>A0ABQ9GUH1_9NEOP</name>
<dbReference type="EMBL" id="JARBHB010000009">
    <property type="protein sequence ID" value="KAJ8875648.1"/>
    <property type="molecule type" value="Genomic_DNA"/>
</dbReference>
<keyword evidence="2" id="KW-1185">Reference proteome</keyword>
<proteinExistence type="predicted"/>
<evidence type="ECO:0000313" key="2">
    <source>
        <dbReference type="Proteomes" id="UP001159363"/>
    </source>
</evidence>
<reference evidence="1 2" key="1">
    <citation type="submission" date="2023-02" db="EMBL/GenBank/DDBJ databases">
        <title>LHISI_Scaffold_Assembly.</title>
        <authorList>
            <person name="Stuart O.P."/>
            <person name="Cleave R."/>
            <person name="Magrath M.J.L."/>
            <person name="Mikheyev A.S."/>
        </authorList>
    </citation>
    <scope>NUCLEOTIDE SEQUENCE [LARGE SCALE GENOMIC DNA]</scope>
    <source>
        <strain evidence="1">Daus_M_001</strain>
        <tissue evidence="1">Leg muscle</tissue>
    </source>
</reference>
<evidence type="ECO:0000313" key="1">
    <source>
        <dbReference type="EMBL" id="KAJ8875648.1"/>
    </source>
</evidence>
<gene>
    <name evidence="1" type="ORF">PR048_023545</name>
</gene>
<organism evidence="1 2">
    <name type="scientific">Dryococelus australis</name>
    <dbReference type="NCBI Taxonomy" id="614101"/>
    <lineage>
        <taxon>Eukaryota</taxon>
        <taxon>Metazoa</taxon>
        <taxon>Ecdysozoa</taxon>
        <taxon>Arthropoda</taxon>
        <taxon>Hexapoda</taxon>
        <taxon>Insecta</taxon>
        <taxon>Pterygota</taxon>
        <taxon>Neoptera</taxon>
        <taxon>Polyneoptera</taxon>
        <taxon>Phasmatodea</taxon>
        <taxon>Verophasmatodea</taxon>
        <taxon>Anareolatae</taxon>
        <taxon>Phasmatidae</taxon>
        <taxon>Eurycanthinae</taxon>
        <taxon>Dryococelus</taxon>
    </lineage>
</organism>
<protein>
    <submittedName>
        <fullName evidence="1">Uncharacterized protein</fullName>
    </submittedName>
</protein>
<sequence>MVGSPLKVSQRRVVDGKTALQFSDLRVEATREKMRMSRSASELKCYAVQLVLGLEADSCRGCNFVGLALFPIGCYKTSVVSGLSFSSCELRIHHKDGLDSAVVVGLQGKVLQQDVEMTGKLADSTSELANICALHRVTSLLYSNICRGDPGLVPGRSLQIFTRGNQTGRCHWLAGFLGDLLFPPPLHSGVAPYSPHFNSLLMERCRNEGAEETGYPRENSPTNHIVRHDSHMRESGVTGRGPCNFEVYSPHDENTARQFGALRLVAMLHLMCVSLSPQSPPRFSPSNAEKSPGLADTGFYVCHKWPISGPQGACQQLADGIWFTYVRPEAESHWSTAATHGPLMVLTCLGFIWLRRIGPLVGRLHFATWVLSEQRPRCGQLQQDVGHKHLRRHRKISRSTDVANTLACTRWYSVFHVRGGVQQVRLCIHISPANHIATRGQRNTNCFPTSGTIPHTYVCPVKASASVHQLPATVVYRARLLGIRVGTVGDVAGGGQLFYPFTTALRRPEPRPDNGSSDGDEIPFISMPQQFLIVTTPTRIKKKTSRNICFVVDIFLTVREGKHGASLVRILFKGVAVKNILEKCSVLQTGGEFDEFCVTAGNLRRAVRVDYTARVHALSTSSCDRWNSRR</sequence>
<accession>A0ABQ9GUH1</accession>
<comment type="caution">
    <text evidence="1">The sequence shown here is derived from an EMBL/GenBank/DDBJ whole genome shotgun (WGS) entry which is preliminary data.</text>
</comment>
<dbReference type="Proteomes" id="UP001159363">
    <property type="component" value="Chromosome 8"/>
</dbReference>